<dbReference type="GO" id="GO:0034605">
    <property type="term" value="P:cellular response to heat"/>
    <property type="evidence" value="ECO:0007669"/>
    <property type="project" value="TreeGrafter"/>
</dbReference>
<dbReference type="SMART" id="SM00382">
    <property type="entry name" value="AAA"/>
    <property type="match status" value="2"/>
</dbReference>
<dbReference type="RefSeq" id="WP_015467896.1">
    <property type="nucleotide sequence ID" value="NC_020812.1"/>
</dbReference>
<evidence type="ECO:0000256" key="2">
    <source>
        <dbReference type="ARBA" id="ARBA00022741"/>
    </source>
</evidence>
<keyword evidence="1" id="KW-0677">Repeat</keyword>
<dbReference type="KEGG" id="man:A11S_1558"/>
<dbReference type="SMART" id="SM01086">
    <property type="entry name" value="ClpB_D2-small"/>
    <property type="match status" value="1"/>
</dbReference>
<dbReference type="InterPro" id="IPR001270">
    <property type="entry name" value="ClpA/B"/>
</dbReference>
<dbReference type="InterPro" id="IPR027417">
    <property type="entry name" value="P-loop_NTPase"/>
</dbReference>
<feature type="domain" description="AAA+ ATPase" evidence="6">
    <location>
        <begin position="235"/>
        <end position="373"/>
    </location>
</feature>
<dbReference type="Proteomes" id="UP000011932">
    <property type="component" value="Chromosome"/>
</dbReference>
<dbReference type="InterPro" id="IPR041546">
    <property type="entry name" value="ClpA/ClpB_AAA_lid"/>
</dbReference>
<dbReference type="OrthoDB" id="9816636at2"/>
<dbReference type="CDD" id="cd19499">
    <property type="entry name" value="RecA-like_ClpB_Hsp104-like"/>
    <property type="match status" value="1"/>
</dbReference>
<evidence type="ECO:0000313" key="9">
    <source>
        <dbReference type="Proteomes" id="UP000011932"/>
    </source>
</evidence>
<evidence type="ECO:0000313" key="8">
    <source>
        <dbReference type="EMBL" id="AGH98363.1"/>
    </source>
</evidence>
<dbReference type="Gene3D" id="1.10.8.60">
    <property type="match status" value="2"/>
</dbReference>
<feature type="domain" description="Clp ATPase C-terminal" evidence="7">
    <location>
        <begin position="708"/>
        <end position="804"/>
    </location>
</feature>
<dbReference type="PATRIC" id="fig|349215.9.peg.1504"/>
<evidence type="ECO:0000256" key="4">
    <source>
        <dbReference type="ARBA" id="ARBA00023186"/>
    </source>
</evidence>
<name>M4VGM0_9BACT</name>
<evidence type="ECO:0000256" key="3">
    <source>
        <dbReference type="ARBA" id="ARBA00022840"/>
    </source>
</evidence>
<sequence length="834" mass="91081">MAETARETTLLSIFNTIEAVMAQMQTLDKHPGVLTFLESAPTDLVQGRTLKEIVADDLMELHALVFKDVSADGRNADFYFQLMQHRHQAMVSRPDADMTLRYNADKKAETKQSAYIPMALRLTKDVPSMVQVYTYLQDSFEQLSGGFGQILFSNDAMVSYQAANEAVSALQQSDDSGTKKNLAFVHADDSKISKKLRSLLNEYASDFTIEAKDLDDNHGRDEDVKRLSRVLLQQKGASALLHGGEGIGKSTVVKALARNMAEGKGPGQMKNGSIFKLNLADMLFNGPSSVIDKKPQVKDVLLDILNNVADHNAKNPKEPVILYIEDFGNSTSALKENMTALRALIAHELSQNKDLHLIASATDQEIFLIKKQSPDVAAVFETLKLQELPADIAMIQLQRHAEKISNYHSVEITQDALDHIAAKTDRYMPNQFRPGKGIGILLSAVAESELNNESTLSIATIDNIIAEKTGLPLALIGGSASDRIENLGDTLSQRIFGQDEAVTKISKTIGLVNRNLHDPKKPLGVFYLMGSSGVGKSELAKSLSESLFVDEKALITVNLADFAEKHTVSRIVGSPPGYIGYGEETALEAVDKKPFSVVLFDEAEKAHPEVDNALMKIMDEGELTLLNGKKLNFRNCVLIFTSNLGATAAQNAADEIKEKATIGFTAPSREDRENDAQKAAAKERLQAAKDRLKPEFRNRATFIDMKDLTPEVVRTIALKKIDGVSASLRQNKLYAGLTVQLSDNALDELMSVGFDAKNGARPMDRAIRDYVKVPLADWLKQNEADLAGEAKTLTVDSVKDSFAVTATATAANQNKAETAKPVTRKPNGPAAQPA</sequence>
<dbReference type="Gene3D" id="3.40.50.300">
    <property type="entry name" value="P-loop containing nucleotide triphosphate hydrolases"/>
    <property type="match status" value="2"/>
</dbReference>
<dbReference type="PANTHER" id="PTHR11638:SF18">
    <property type="entry name" value="HEAT SHOCK PROTEIN 104"/>
    <property type="match status" value="1"/>
</dbReference>
<dbReference type="PRINTS" id="PR00300">
    <property type="entry name" value="CLPPROTEASEA"/>
</dbReference>
<dbReference type="Pfam" id="PF10431">
    <property type="entry name" value="ClpB_D2-small"/>
    <property type="match status" value="1"/>
</dbReference>
<dbReference type="PANTHER" id="PTHR11638">
    <property type="entry name" value="ATP-DEPENDENT CLP PROTEASE"/>
    <property type="match status" value="1"/>
</dbReference>
<protein>
    <submittedName>
        <fullName evidence="8">ClpB protein</fullName>
    </submittedName>
</protein>
<dbReference type="HOGENOM" id="CLU_005070_4_2_5"/>
<feature type="domain" description="AAA+ ATPase" evidence="6">
    <location>
        <begin position="522"/>
        <end position="663"/>
    </location>
</feature>
<dbReference type="InterPro" id="IPR050130">
    <property type="entry name" value="ClpA_ClpB"/>
</dbReference>
<evidence type="ECO:0000259" key="7">
    <source>
        <dbReference type="SMART" id="SM01086"/>
    </source>
</evidence>
<accession>M4VGM0</accession>
<organism evidence="8 9">
    <name type="scientific">Micavibrio aeruginosavorus EPB</name>
    <dbReference type="NCBI Taxonomy" id="349215"/>
    <lineage>
        <taxon>Bacteria</taxon>
        <taxon>Pseudomonadati</taxon>
        <taxon>Bdellovibrionota</taxon>
        <taxon>Bdellovibrionia</taxon>
        <taxon>Bdellovibrionales</taxon>
        <taxon>Pseudobdellovibrionaceae</taxon>
        <taxon>Micavibrio</taxon>
    </lineage>
</organism>
<keyword evidence="3" id="KW-0067">ATP-binding</keyword>
<dbReference type="SUPFAM" id="SSF52540">
    <property type="entry name" value="P-loop containing nucleoside triphosphate hydrolases"/>
    <property type="match status" value="2"/>
</dbReference>
<proteinExistence type="predicted"/>
<keyword evidence="2" id="KW-0547">Nucleotide-binding</keyword>
<feature type="region of interest" description="Disordered" evidence="5">
    <location>
        <begin position="809"/>
        <end position="834"/>
    </location>
</feature>
<reference evidence="8 9" key="1">
    <citation type="journal article" date="2013" name="ISME J.">
        <title>By their genes ye shall know them: genomic signatures of predatory bacteria.</title>
        <authorList>
            <person name="Pasternak Z."/>
            <person name="Pietrokovski S."/>
            <person name="Rotem O."/>
            <person name="Gophna U."/>
            <person name="Lurie-Weinberger M.N."/>
            <person name="Jurkevitch E."/>
        </authorList>
    </citation>
    <scope>NUCLEOTIDE SEQUENCE [LARGE SCALE GENOMIC DNA]</scope>
    <source>
        <strain evidence="8">EPB</strain>
    </source>
</reference>
<evidence type="ECO:0000256" key="5">
    <source>
        <dbReference type="SAM" id="MobiDB-lite"/>
    </source>
</evidence>
<dbReference type="EMBL" id="CP003538">
    <property type="protein sequence ID" value="AGH98363.1"/>
    <property type="molecule type" value="Genomic_DNA"/>
</dbReference>
<dbReference type="InterPro" id="IPR003959">
    <property type="entry name" value="ATPase_AAA_core"/>
</dbReference>
<feature type="compositionally biased region" description="Low complexity" evidence="5">
    <location>
        <begin position="809"/>
        <end position="820"/>
    </location>
</feature>
<dbReference type="InterPro" id="IPR019489">
    <property type="entry name" value="Clp_ATPase_C"/>
</dbReference>
<evidence type="ECO:0000256" key="1">
    <source>
        <dbReference type="ARBA" id="ARBA00022737"/>
    </source>
</evidence>
<dbReference type="AlphaFoldDB" id="M4VGM0"/>
<dbReference type="InterPro" id="IPR003593">
    <property type="entry name" value="AAA+_ATPase"/>
</dbReference>
<dbReference type="STRING" id="349215.A11S_1558"/>
<gene>
    <name evidence="8" type="ORF">A11S_1558</name>
</gene>
<dbReference type="GO" id="GO:0005737">
    <property type="term" value="C:cytoplasm"/>
    <property type="evidence" value="ECO:0007669"/>
    <property type="project" value="TreeGrafter"/>
</dbReference>
<keyword evidence="4" id="KW-0143">Chaperone</keyword>
<dbReference type="Pfam" id="PF17871">
    <property type="entry name" value="AAA_lid_9"/>
    <property type="match status" value="1"/>
</dbReference>
<dbReference type="GO" id="GO:0016887">
    <property type="term" value="F:ATP hydrolysis activity"/>
    <property type="evidence" value="ECO:0007669"/>
    <property type="project" value="InterPro"/>
</dbReference>
<dbReference type="GO" id="GO:0005524">
    <property type="term" value="F:ATP binding"/>
    <property type="evidence" value="ECO:0007669"/>
    <property type="project" value="UniProtKB-KW"/>
</dbReference>
<evidence type="ECO:0000259" key="6">
    <source>
        <dbReference type="SMART" id="SM00382"/>
    </source>
</evidence>
<dbReference type="Pfam" id="PF07724">
    <property type="entry name" value="AAA_2"/>
    <property type="match status" value="1"/>
</dbReference>